<organism evidence="3">
    <name type="scientific">Salpingoeca rosetta (strain ATCC 50818 / BSB-021)</name>
    <dbReference type="NCBI Taxonomy" id="946362"/>
    <lineage>
        <taxon>Eukaryota</taxon>
        <taxon>Choanoflagellata</taxon>
        <taxon>Craspedida</taxon>
        <taxon>Salpingoecidae</taxon>
        <taxon>Salpingoeca</taxon>
    </lineage>
</organism>
<sequence length="194" mass="21320">MSRNPEINKLIPFERSSYQTTATMNLCDLVHCAYVKNMELSNDDNRPLCRTLLQRSMWKDLQRAFSATDDEEALAMEFVLPESFRNPKPMYGHGAPQLPLPPITDHNNNNSTSRRGSDRSCASSSSSPQGRANPVTAATAAAAVVANATATSSPSSSSPLSTTSSPSSQERKDRQEEEEQDADAAQVYFSTYMY</sequence>
<protein>
    <submittedName>
        <fullName evidence="2">Uncharacterized protein</fullName>
    </submittedName>
</protein>
<dbReference type="KEGG" id="sre:PTSG_12031"/>
<feature type="compositionally biased region" description="Low complexity" evidence="1">
    <location>
        <begin position="119"/>
        <end position="168"/>
    </location>
</feature>
<evidence type="ECO:0000313" key="2">
    <source>
        <dbReference type="EMBL" id="EGD82866.1"/>
    </source>
</evidence>
<proteinExistence type="predicted"/>
<keyword evidence="3" id="KW-1185">Reference proteome</keyword>
<dbReference type="AlphaFoldDB" id="F2U5S5"/>
<reference evidence="2" key="1">
    <citation type="submission" date="2009-08" db="EMBL/GenBank/DDBJ databases">
        <title>Annotation of Salpingoeca rosetta.</title>
        <authorList>
            <consortium name="The Broad Institute Genome Sequencing Platform"/>
            <person name="Russ C."/>
            <person name="Cuomo C."/>
            <person name="Burger G."/>
            <person name="Gray M.W."/>
            <person name="Holland P.W.H."/>
            <person name="King N."/>
            <person name="Lang F.B.F."/>
            <person name="Roger A.J."/>
            <person name="Ruiz-Trillo I."/>
            <person name="Young S.K."/>
            <person name="Zeng Q."/>
            <person name="Gargeya S."/>
            <person name="Alvarado L."/>
            <person name="Berlin A."/>
            <person name="Chapman S.B."/>
            <person name="Chen Z."/>
            <person name="Freedman E."/>
            <person name="Gellesch M."/>
            <person name="Goldberg J."/>
            <person name="Griggs A."/>
            <person name="Gujja S."/>
            <person name="Heilman E."/>
            <person name="Heiman D."/>
            <person name="Howarth C."/>
            <person name="Mehta T."/>
            <person name="Neiman D."/>
            <person name="Pearson M."/>
            <person name="Roberts A."/>
            <person name="Saif S."/>
            <person name="Shea T."/>
            <person name="Shenoy N."/>
            <person name="Sisk P."/>
            <person name="Stolte C."/>
            <person name="Sykes S."/>
            <person name="White J."/>
            <person name="Yandava C."/>
            <person name="Haas B."/>
            <person name="Nusbaum C."/>
            <person name="Birren B."/>
        </authorList>
    </citation>
    <scope>NUCLEOTIDE SEQUENCE [LARGE SCALE GENOMIC DNA]</scope>
    <source>
        <strain evidence="2">ATCC 50818</strain>
    </source>
</reference>
<dbReference type="EMBL" id="GL832962">
    <property type="protein sequence ID" value="EGD82866.1"/>
    <property type="molecule type" value="Genomic_DNA"/>
</dbReference>
<dbReference type="InParanoid" id="F2U5S5"/>
<evidence type="ECO:0000313" key="3">
    <source>
        <dbReference type="Proteomes" id="UP000007799"/>
    </source>
</evidence>
<dbReference type="RefSeq" id="XP_004995230.1">
    <property type="nucleotide sequence ID" value="XM_004995173.1"/>
</dbReference>
<dbReference type="Proteomes" id="UP000007799">
    <property type="component" value="Unassembled WGS sequence"/>
</dbReference>
<gene>
    <name evidence="2" type="ORF">PTSG_12031</name>
</gene>
<feature type="region of interest" description="Disordered" evidence="1">
    <location>
        <begin position="87"/>
        <end position="194"/>
    </location>
</feature>
<evidence type="ECO:0000256" key="1">
    <source>
        <dbReference type="SAM" id="MobiDB-lite"/>
    </source>
</evidence>
<accession>F2U5S5</accession>
<dbReference type="GeneID" id="16075811"/>
<name>F2U5S5_SALR5</name>